<dbReference type="SUPFAM" id="SSF51445">
    <property type="entry name" value="(Trans)glycosidases"/>
    <property type="match status" value="1"/>
</dbReference>
<dbReference type="InterPro" id="IPR000322">
    <property type="entry name" value="Glyco_hydro_31_TIM"/>
</dbReference>
<name>A0AAV9A8B4_ACOGR</name>
<sequence>MDVRTDPVGSAHGVLLLNSNGMDVDYSGSSLTYRVIGGIFDFYFFAGPEPKAVVRQYTELVGRPAPMPYWSFGFHQCRYGFKNLSEVEGVVDGYAKAGIPLEVIWTDIDYMDAYKDFTLDPINFPINKMQLFVDRIHRNGQKYVIIVDPGIHDSVNQV</sequence>
<dbReference type="GO" id="GO:0004553">
    <property type="term" value="F:hydrolase activity, hydrolyzing O-glycosyl compounds"/>
    <property type="evidence" value="ECO:0007669"/>
    <property type="project" value="InterPro"/>
</dbReference>
<dbReference type="PANTHER" id="PTHR22762">
    <property type="entry name" value="ALPHA-GLUCOSIDASE"/>
    <property type="match status" value="1"/>
</dbReference>
<keyword evidence="2" id="KW-0325">Glycoprotein</keyword>
<evidence type="ECO:0000313" key="6">
    <source>
        <dbReference type="Proteomes" id="UP001179952"/>
    </source>
</evidence>
<dbReference type="GO" id="GO:0030246">
    <property type="term" value="F:carbohydrate binding"/>
    <property type="evidence" value="ECO:0007669"/>
    <property type="project" value="InterPro"/>
</dbReference>
<comment type="similarity">
    <text evidence="1 3">Belongs to the glycosyl hydrolase 31 family.</text>
</comment>
<dbReference type="Proteomes" id="UP001179952">
    <property type="component" value="Unassembled WGS sequence"/>
</dbReference>
<dbReference type="GO" id="GO:0005975">
    <property type="term" value="P:carbohydrate metabolic process"/>
    <property type="evidence" value="ECO:0007669"/>
    <property type="project" value="InterPro"/>
</dbReference>
<comment type="caution">
    <text evidence="5">The sequence shown here is derived from an EMBL/GenBank/DDBJ whole genome shotgun (WGS) entry which is preliminary data.</text>
</comment>
<dbReference type="AlphaFoldDB" id="A0AAV9A8B4"/>
<dbReference type="SUPFAM" id="SSF74650">
    <property type="entry name" value="Galactose mutarotase-like"/>
    <property type="match status" value="1"/>
</dbReference>
<reference evidence="5" key="1">
    <citation type="journal article" date="2023" name="Nat. Commun.">
        <title>Diploid and tetraploid genomes of Acorus and the evolution of monocots.</title>
        <authorList>
            <person name="Ma L."/>
            <person name="Liu K.W."/>
            <person name="Li Z."/>
            <person name="Hsiao Y.Y."/>
            <person name="Qi Y."/>
            <person name="Fu T."/>
            <person name="Tang G.D."/>
            <person name="Zhang D."/>
            <person name="Sun W.H."/>
            <person name="Liu D.K."/>
            <person name="Li Y."/>
            <person name="Chen G.Z."/>
            <person name="Liu X.D."/>
            <person name="Liao X.Y."/>
            <person name="Jiang Y.T."/>
            <person name="Yu X."/>
            <person name="Hao Y."/>
            <person name="Huang J."/>
            <person name="Zhao X.W."/>
            <person name="Ke S."/>
            <person name="Chen Y.Y."/>
            <person name="Wu W.L."/>
            <person name="Hsu J.L."/>
            <person name="Lin Y.F."/>
            <person name="Huang M.D."/>
            <person name="Li C.Y."/>
            <person name="Huang L."/>
            <person name="Wang Z.W."/>
            <person name="Zhao X."/>
            <person name="Zhong W.Y."/>
            <person name="Peng D.H."/>
            <person name="Ahmad S."/>
            <person name="Lan S."/>
            <person name="Zhang J.S."/>
            <person name="Tsai W.C."/>
            <person name="Van de Peer Y."/>
            <person name="Liu Z.J."/>
        </authorList>
    </citation>
    <scope>NUCLEOTIDE SEQUENCE</scope>
    <source>
        <strain evidence="5">SCP</strain>
    </source>
</reference>
<accession>A0AAV9A8B4</accession>
<evidence type="ECO:0000256" key="1">
    <source>
        <dbReference type="ARBA" id="ARBA00007806"/>
    </source>
</evidence>
<proteinExistence type="inferred from homology"/>
<evidence type="ECO:0000259" key="4">
    <source>
        <dbReference type="Pfam" id="PF01055"/>
    </source>
</evidence>
<gene>
    <name evidence="5" type="ORF">QJS04_geneDACA025071</name>
</gene>
<organism evidence="5 6">
    <name type="scientific">Acorus gramineus</name>
    <name type="common">Dwarf sweet flag</name>
    <dbReference type="NCBI Taxonomy" id="55184"/>
    <lineage>
        <taxon>Eukaryota</taxon>
        <taxon>Viridiplantae</taxon>
        <taxon>Streptophyta</taxon>
        <taxon>Embryophyta</taxon>
        <taxon>Tracheophyta</taxon>
        <taxon>Spermatophyta</taxon>
        <taxon>Magnoliopsida</taxon>
        <taxon>Liliopsida</taxon>
        <taxon>Acoraceae</taxon>
        <taxon>Acorus</taxon>
    </lineage>
</organism>
<dbReference type="Gene3D" id="3.20.20.80">
    <property type="entry name" value="Glycosidases"/>
    <property type="match status" value="1"/>
</dbReference>
<dbReference type="EMBL" id="JAUJYN010000011">
    <property type="protein sequence ID" value="KAK1260430.1"/>
    <property type="molecule type" value="Genomic_DNA"/>
</dbReference>
<dbReference type="PANTHER" id="PTHR22762:SF133">
    <property type="entry name" value="P-TYPE DOMAIN-CONTAINING PROTEIN"/>
    <property type="match status" value="1"/>
</dbReference>
<dbReference type="Gene3D" id="2.60.40.1760">
    <property type="entry name" value="glycosyl hydrolase (family 31)"/>
    <property type="match status" value="1"/>
</dbReference>
<protein>
    <recommendedName>
        <fullName evidence="4">Glycoside hydrolase family 31 TIM barrel domain-containing protein</fullName>
    </recommendedName>
</protein>
<dbReference type="InterPro" id="IPR017853">
    <property type="entry name" value="GH"/>
</dbReference>
<keyword evidence="3" id="KW-0378">Hydrolase</keyword>
<feature type="domain" description="Glycoside hydrolase family 31 TIM barrel" evidence="4">
    <location>
        <begin position="64"/>
        <end position="153"/>
    </location>
</feature>
<dbReference type="CDD" id="cd14752">
    <property type="entry name" value="GH31_N"/>
    <property type="match status" value="1"/>
</dbReference>
<keyword evidence="6" id="KW-1185">Reference proteome</keyword>
<evidence type="ECO:0000313" key="5">
    <source>
        <dbReference type="EMBL" id="KAK1260430.1"/>
    </source>
</evidence>
<reference evidence="5" key="2">
    <citation type="submission" date="2023-06" db="EMBL/GenBank/DDBJ databases">
        <authorList>
            <person name="Ma L."/>
            <person name="Liu K.-W."/>
            <person name="Li Z."/>
            <person name="Hsiao Y.-Y."/>
            <person name="Qi Y."/>
            <person name="Fu T."/>
            <person name="Tang G."/>
            <person name="Zhang D."/>
            <person name="Sun W.-H."/>
            <person name="Liu D.-K."/>
            <person name="Li Y."/>
            <person name="Chen G.-Z."/>
            <person name="Liu X.-D."/>
            <person name="Liao X.-Y."/>
            <person name="Jiang Y.-T."/>
            <person name="Yu X."/>
            <person name="Hao Y."/>
            <person name="Huang J."/>
            <person name="Zhao X.-W."/>
            <person name="Ke S."/>
            <person name="Chen Y.-Y."/>
            <person name="Wu W.-L."/>
            <person name="Hsu J.-L."/>
            <person name="Lin Y.-F."/>
            <person name="Huang M.-D."/>
            <person name="Li C.-Y."/>
            <person name="Huang L."/>
            <person name="Wang Z.-W."/>
            <person name="Zhao X."/>
            <person name="Zhong W.-Y."/>
            <person name="Peng D.-H."/>
            <person name="Ahmad S."/>
            <person name="Lan S."/>
            <person name="Zhang J.-S."/>
            <person name="Tsai W.-C."/>
            <person name="Van De Peer Y."/>
            <person name="Liu Z.-J."/>
        </authorList>
    </citation>
    <scope>NUCLEOTIDE SEQUENCE</scope>
    <source>
        <strain evidence="5">SCP</strain>
        <tissue evidence="5">Leaves</tissue>
    </source>
</reference>
<evidence type="ECO:0000256" key="2">
    <source>
        <dbReference type="ARBA" id="ARBA00023180"/>
    </source>
</evidence>
<dbReference type="InterPro" id="IPR011013">
    <property type="entry name" value="Gal_mutarotase_sf_dom"/>
</dbReference>
<keyword evidence="3" id="KW-0326">Glycosidase</keyword>
<evidence type="ECO:0000256" key="3">
    <source>
        <dbReference type="RuleBase" id="RU361185"/>
    </source>
</evidence>
<dbReference type="Pfam" id="PF01055">
    <property type="entry name" value="Glyco_hydro_31_2nd"/>
    <property type="match status" value="1"/>
</dbReference>